<accession>A0A3M7BJ96</accession>
<dbReference type="PANTHER" id="PTHR42791">
    <property type="entry name" value="GNAT FAMILY ACETYLTRANSFERASE"/>
    <property type="match status" value="1"/>
</dbReference>
<dbReference type="SUPFAM" id="SSF55729">
    <property type="entry name" value="Acyl-CoA N-acyltransferases (Nat)"/>
    <property type="match status" value="1"/>
</dbReference>
<dbReference type="InterPro" id="IPR052523">
    <property type="entry name" value="Trichothecene_AcTrans"/>
</dbReference>
<evidence type="ECO:0000313" key="2">
    <source>
        <dbReference type="EMBL" id="RMY39560.1"/>
    </source>
</evidence>
<comment type="caution">
    <text evidence="2">The sequence shown here is derived from an EMBL/GenBank/DDBJ whole genome shotgun (WGS) entry which is preliminary data.</text>
</comment>
<organism evidence="2 3">
    <name type="scientific">Hortaea werneckii</name>
    <name type="common">Black yeast</name>
    <name type="synonym">Cladosporium werneckii</name>
    <dbReference type="NCBI Taxonomy" id="91943"/>
    <lineage>
        <taxon>Eukaryota</taxon>
        <taxon>Fungi</taxon>
        <taxon>Dikarya</taxon>
        <taxon>Ascomycota</taxon>
        <taxon>Pezizomycotina</taxon>
        <taxon>Dothideomycetes</taxon>
        <taxon>Dothideomycetidae</taxon>
        <taxon>Mycosphaerellales</taxon>
        <taxon>Teratosphaeriaceae</taxon>
        <taxon>Hortaea</taxon>
    </lineage>
</organism>
<reference evidence="2 3" key="1">
    <citation type="journal article" date="2018" name="BMC Genomics">
        <title>Genomic evidence for intraspecific hybridization in a clonal and extremely halotolerant yeast.</title>
        <authorList>
            <person name="Gostincar C."/>
            <person name="Stajich J.E."/>
            <person name="Zupancic J."/>
            <person name="Zalar P."/>
            <person name="Gunde-Cimerman N."/>
        </authorList>
    </citation>
    <scope>NUCLEOTIDE SEQUENCE [LARGE SCALE GENOMIC DNA]</scope>
    <source>
        <strain evidence="2 3">EXF-151</strain>
    </source>
</reference>
<dbReference type="CDD" id="cd04301">
    <property type="entry name" value="NAT_SF"/>
    <property type="match status" value="1"/>
</dbReference>
<dbReference type="Pfam" id="PF13673">
    <property type="entry name" value="Acetyltransf_10"/>
    <property type="match status" value="1"/>
</dbReference>
<dbReference type="EMBL" id="QWIN01001546">
    <property type="protein sequence ID" value="RMY39560.1"/>
    <property type="molecule type" value="Genomic_DNA"/>
</dbReference>
<dbReference type="PANTHER" id="PTHR42791:SF14">
    <property type="entry name" value="N-ACETYLTRANSFERASE DOMAIN-CONTAINING PROTEIN"/>
    <property type="match status" value="1"/>
</dbReference>
<sequence>MPMMLDQPRLDAFPANKKHLSQLVISPAITGDVRTLVDIEFHAFENERANQQLSYRDYTKPEHFERAVQAYMMILAAPDRVQYPDKNSKANQALKKILKTTTDQVSLRKVTNTETEQILSFAKAEIKAYTSSELDSAADDGHENDPQMNRDWFSLNESMRRHYMGLRKHCYIGMLATLPCHQHKGAGTMLLNAICNDADEAGLEVYLEATDTAKPLYLKHGFVAVNEIRFDPARYGCFEIGKERQTIMVRGAVDGNGKRKCVRPWDGAVMEMEGGR</sequence>
<dbReference type="AlphaFoldDB" id="A0A3M7BJ96"/>
<name>A0A3M7BJ96_HORWE</name>
<dbReference type="Gene3D" id="3.40.630.30">
    <property type="match status" value="1"/>
</dbReference>
<evidence type="ECO:0000259" key="1">
    <source>
        <dbReference type="PROSITE" id="PS51186"/>
    </source>
</evidence>
<protein>
    <recommendedName>
        <fullName evidence="1">N-acetyltransferase domain-containing protein</fullName>
    </recommendedName>
</protein>
<dbReference type="InterPro" id="IPR016181">
    <property type="entry name" value="Acyl_CoA_acyltransferase"/>
</dbReference>
<dbReference type="VEuPathDB" id="FungiDB:BTJ68_05744"/>
<dbReference type="Proteomes" id="UP000270230">
    <property type="component" value="Unassembled WGS sequence"/>
</dbReference>
<evidence type="ECO:0000313" key="3">
    <source>
        <dbReference type="Proteomes" id="UP000270230"/>
    </source>
</evidence>
<gene>
    <name evidence="2" type="ORF">D0865_12782</name>
</gene>
<proteinExistence type="predicted"/>
<dbReference type="OrthoDB" id="2115692at2759"/>
<dbReference type="InterPro" id="IPR000182">
    <property type="entry name" value="GNAT_dom"/>
</dbReference>
<feature type="domain" description="N-acetyltransferase" evidence="1">
    <location>
        <begin position="105"/>
        <end position="245"/>
    </location>
</feature>
<dbReference type="PROSITE" id="PS51186">
    <property type="entry name" value="GNAT"/>
    <property type="match status" value="1"/>
</dbReference>
<dbReference type="GO" id="GO:0016747">
    <property type="term" value="F:acyltransferase activity, transferring groups other than amino-acyl groups"/>
    <property type="evidence" value="ECO:0007669"/>
    <property type="project" value="InterPro"/>
</dbReference>